<dbReference type="STRING" id="188477.A0A433U7N2"/>
<dbReference type="GO" id="GO:0140469">
    <property type="term" value="P:GCN2-mediated signaling"/>
    <property type="evidence" value="ECO:0007669"/>
    <property type="project" value="TreeGrafter"/>
</dbReference>
<comment type="similarity">
    <text evidence="1">Belongs to the IMPACT family.</text>
</comment>
<keyword evidence="4" id="KW-1185">Reference proteome</keyword>
<dbReference type="GO" id="GO:0005737">
    <property type="term" value="C:cytoplasm"/>
    <property type="evidence" value="ECO:0007669"/>
    <property type="project" value="TreeGrafter"/>
</dbReference>
<proteinExistence type="inferred from homology"/>
<dbReference type="InterPro" id="IPR036956">
    <property type="entry name" value="Impact_N_sf"/>
</dbReference>
<dbReference type="OrthoDB" id="69641at2759"/>
<evidence type="ECO:0000313" key="3">
    <source>
        <dbReference type="EMBL" id="RUS89850.1"/>
    </source>
</evidence>
<feature type="non-terminal residue" evidence="3">
    <location>
        <position position="1"/>
    </location>
</feature>
<dbReference type="Gene3D" id="3.30.230.30">
    <property type="entry name" value="Impact, N-terminal domain"/>
    <property type="match status" value="1"/>
</dbReference>
<organism evidence="3 4">
    <name type="scientific">Elysia chlorotica</name>
    <name type="common">Eastern emerald elysia</name>
    <name type="synonym">Sea slug</name>
    <dbReference type="NCBI Taxonomy" id="188477"/>
    <lineage>
        <taxon>Eukaryota</taxon>
        <taxon>Metazoa</taxon>
        <taxon>Spiralia</taxon>
        <taxon>Lophotrochozoa</taxon>
        <taxon>Mollusca</taxon>
        <taxon>Gastropoda</taxon>
        <taxon>Heterobranchia</taxon>
        <taxon>Euthyneura</taxon>
        <taxon>Panpulmonata</taxon>
        <taxon>Sacoglossa</taxon>
        <taxon>Placobranchoidea</taxon>
        <taxon>Plakobranchidae</taxon>
        <taxon>Elysia</taxon>
    </lineage>
</organism>
<dbReference type="GO" id="GO:0006446">
    <property type="term" value="P:regulation of translational initiation"/>
    <property type="evidence" value="ECO:0007669"/>
    <property type="project" value="TreeGrafter"/>
</dbReference>
<dbReference type="SUPFAM" id="SSF54211">
    <property type="entry name" value="Ribosomal protein S5 domain 2-like"/>
    <property type="match status" value="1"/>
</dbReference>
<comment type="caution">
    <text evidence="3">The sequence shown here is derived from an EMBL/GenBank/DDBJ whole genome shotgun (WGS) entry which is preliminary data.</text>
</comment>
<dbReference type="EMBL" id="RQTK01000046">
    <property type="protein sequence ID" value="RUS89850.1"/>
    <property type="molecule type" value="Genomic_DNA"/>
</dbReference>
<dbReference type="Proteomes" id="UP000271974">
    <property type="component" value="Unassembled WGS sequence"/>
</dbReference>
<dbReference type="InterPro" id="IPR020568">
    <property type="entry name" value="Ribosomal_Su5_D2-typ_SF"/>
</dbReference>
<dbReference type="PANTHER" id="PTHR16301:SF25">
    <property type="entry name" value="PROTEIN IMPACT"/>
    <property type="match status" value="1"/>
</dbReference>
<evidence type="ECO:0000256" key="1">
    <source>
        <dbReference type="ARBA" id="ARBA00007665"/>
    </source>
</evidence>
<evidence type="ECO:0000313" key="4">
    <source>
        <dbReference type="Proteomes" id="UP000271974"/>
    </source>
</evidence>
<accession>A0A433U7N2</accession>
<dbReference type="Pfam" id="PF01205">
    <property type="entry name" value="Impact_N"/>
    <property type="match status" value="1"/>
</dbReference>
<dbReference type="AlphaFoldDB" id="A0A433U7N2"/>
<name>A0A433U7N2_ELYCH</name>
<dbReference type="InterPro" id="IPR023582">
    <property type="entry name" value="Impact"/>
</dbReference>
<gene>
    <name evidence="3" type="ORF">EGW08_002380</name>
</gene>
<evidence type="ECO:0000259" key="2">
    <source>
        <dbReference type="Pfam" id="PF01205"/>
    </source>
</evidence>
<sequence length="307" mass="34754">ELNELNFLPQADEVEALSCIYGEEWTAVDVASRNYCIHVADSSENPKREANLLVLIRITMFRLPGCFKIYAGNLRQDWTADFYKINERKRNVFCSENPGEDLVYLLAEGVREFLQNFTEEGKIQGCMSSISVESFYVEEEFDPSLLGEFTKLSFKEDLLKSSSVECPNIIHGETLTDRKSTFQPHLAVVVDKTQVSAVMSKLYENKKIANATHNMLAYRIVPSQGGPVYQGCDDDGETHAGSRMLHLLQVMNADNVLVVVSRWYGGIHLGPDRFKHINNCTRQILEDNGFNRDKDKKTGAKKGKKAR</sequence>
<protein>
    <recommendedName>
        <fullName evidence="2">Impact N-terminal domain-containing protein</fullName>
    </recommendedName>
</protein>
<reference evidence="3 4" key="1">
    <citation type="submission" date="2019-01" db="EMBL/GenBank/DDBJ databases">
        <title>A draft genome assembly of the solar-powered sea slug Elysia chlorotica.</title>
        <authorList>
            <person name="Cai H."/>
            <person name="Li Q."/>
            <person name="Fang X."/>
            <person name="Li J."/>
            <person name="Curtis N.E."/>
            <person name="Altenburger A."/>
            <person name="Shibata T."/>
            <person name="Feng M."/>
            <person name="Maeda T."/>
            <person name="Schwartz J.A."/>
            <person name="Shigenobu S."/>
            <person name="Lundholm N."/>
            <person name="Nishiyama T."/>
            <person name="Yang H."/>
            <person name="Hasebe M."/>
            <person name="Li S."/>
            <person name="Pierce S.K."/>
            <person name="Wang J."/>
        </authorList>
    </citation>
    <scope>NUCLEOTIDE SEQUENCE [LARGE SCALE GENOMIC DNA]</scope>
    <source>
        <strain evidence="3">EC2010</strain>
        <tissue evidence="3">Whole organism of an adult</tissue>
    </source>
</reference>
<dbReference type="PANTHER" id="PTHR16301">
    <property type="entry name" value="IMPACT-RELATED"/>
    <property type="match status" value="1"/>
</dbReference>
<feature type="domain" description="Impact N-terminal" evidence="2">
    <location>
        <begin position="178"/>
        <end position="285"/>
    </location>
</feature>
<dbReference type="InterPro" id="IPR001498">
    <property type="entry name" value="Impact_N"/>
</dbReference>